<dbReference type="AlphaFoldDB" id="A0A9P4MHE3"/>
<evidence type="ECO:0000313" key="2">
    <source>
        <dbReference type="Proteomes" id="UP000799439"/>
    </source>
</evidence>
<evidence type="ECO:0000313" key="1">
    <source>
        <dbReference type="EMBL" id="KAF2154665.1"/>
    </source>
</evidence>
<keyword evidence="2" id="KW-1185">Reference proteome</keyword>
<comment type="caution">
    <text evidence="1">The sequence shown here is derived from an EMBL/GenBank/DDBJ whole genome shotgun (WGS) entry which is preliminary data.</text>
</comment>
<dbReference type="EMBL" id="ML996083">
    <property type="protein sequence ID" value="KAF2154665.1"/>
    <property type="molecule type" value="Genomic_DNA"/>
</dbReference>
<proteinExistence type="predicted"/>
<organism evidence="1 2">
    <name type="scientific">Myriangium duriaei CBS 260.36</name>
    <dbReference type="NCBI Taxonomy" id="1168546"/>
    <lineage>
        <taxon>Eukaryota</taxon>
        <taxon>Fungi</taxon>
        <taxon>Dikarya</taxon>
        <taxon>Ascomycota</taxon>
        <taxon>Pezizomycotina</taxon>
        <taxon>Dothideomycetes</taxon>
        <taxon>Dothideomycetidae</taxon>
        <taxon>Myriangiales</taxon>
        <taxon>Myriangiaceae</taxon>
        <taxon>Myriangium</taxon>
    </lineage>
</organism>
<sequence length="254" mass="28754">MASSSPNPDQDHQTVQDHVAEISRIANEINQGSTAWPQYLETATAAIQAFMLFPSFDMILAPQQKVDILNCLQQIAHQNQGSESSSEIADWCSSEWLRLLEHDSEHVDALYGLALYWLYRSQSVLHRIYESDRLSFSSSSSLETHTHGRKSLESSHSLRLDDIEDDMENRLSSDEFIEARTSLQPAAEYFDRAITAAGQQNLVNDEMLSRAAEAYISLGNTSSPRVNQRYYRRAIHLLRRALELGYTLGSSLQQ</sequence>
<dbReference type="Proteomes" id="UP000799439">
    <property type="component" value="Unassembled WGS sequence"/>
</dbReference>
<gene>
    <name evidence="1" type="ORF">K461DRAFT_266055</name>
</gene>
<dbReference type="OrthoDB" id="5366687at2759"/>
<name>A0A9P4MHE3_9PEZI</name>
<accession>A0A9P4MHE3</accession>
<protein>
    <submittedName>
        <fullName evidence="1">Uncharacterized protein</fullName>
    </submittedName>
</protein>
<reference evidence="1" key="1">
    <citation type="journal article" date="2020" name="Stud. Mycol.">
        <title>101 Dothideomycetes genomes: a test case for predicting lifestyles and emergence of pathogens.</title>
        <authorList>
            <person name="Haridas S."/>
            <person name="Albert R."/>
            <person name="Binder M."/>
            <person name="Bloem J."/>
            <person name="Labutti K."/>
            <person name="Salamov A."/>
            <person name="Andreopoulos B."/>
            <person name="Baker S."/>
            <person name="Barry K."/>
            <person name="Bills G."/>
            <person name="Bluhm B."/>
            <person name="Cannon C."/>
            <person name="Castanera R."/>
            <person name="Culley D."/>
            <person name="Daum C."/>
            <person name="Ezra D."/>
            <person name="Gonzalez J."/>
            <person name="Henrissat B."/>
            <person name="Kuo A."/>
            <person name="Liang C."/>
            <person name="Lipzen A."/>
            <person name="Lutzoni F."/>
            <person name="Magnuson J."/>
            <person name="Mondo S."/>
            <person name="Nolan M."/>
            <person name="Ohm R."/>
            <person name="Pangilinan J."/>
            <person name="Park H.-J."/>
            <person name="Ramirez L."/>
            <person name="Alfaro M."/>
            <person name="Sun H."/>
            <person name="Tritt A."/>
            <person name="Yoshinaga Y."/>
            <person name="Zwiers L.-H."/>
            <person name="Turgeon B."/>
            <person name="Goodwin S."/>
            <person name="Spatafora J."/>
            <person name="Crous P."/>
            <person name="Grigoriev I."/>
        </authorList>
    </citation>
    <scope>NUCLEOTIDE SEQUENCE</scope>
    <source>
        <strain evidence="1">CBS 260.36</strain>
    </source>
</reference>